<sequence>MIVEANKAHKTIKFTSEVGGLSLNFLDVHLTIAEGRVHTSLYRKDTDRNNVLHAKSFHAPNVVKAIPKGQFLRARRISSDIEKFENATANLKKRFLDRGYNKKSINKCIEDTHKIERKELLTYKPKKESKRLPFVSTFSANSKAIENTIRKYWPIVQQDNILGKCVPNTPLFSYKRGCNLRDILCPSEVNPLGPRTQRFIGRPKKGTFACLNCVCCTSIIKGDNINHPCDGTPIRLRHYATCDTCNVVYLLKCPCGMAYVGQTGRQVKSRIKEHRGYIRNFKKDTYSDTAVSRHFSAMSHNVNQLKWLVLEVVHNPPRGGDLKLRLSQREMYWIRKLNTVNPKGLNESWSVKSFL</sequence>
<feature type="domain" description="GIY-YIG" evidence="1">
    <location>
        <begin position="244"/>
        <end position="347"/>
    </location>
</feature>
<reference evidence="3" key="1">
    <citation type="submission" date="2025-08" db="UniProtKB">
        <authorList>
            <consortium name="RefSeq"/>
        </authorList>
    </citation>
    <scope>IDENTIFICATION</scope>
    <source>
        <strain evidence="3">J_2021</strain>
        <tissue evidence="3">Erythrocytes</tissue>
    </source>
</reference>
<evidence type="ECO:0000313" key="3">
    <source>
        <dbReference type="RefSeq" id="XP_041427227.1"/>
    </source>
</evidence>
<dbReference type="KEGG" id="xla:121396408"/>
<proteinExistence type="predicted"/>
<dbReference type="RefSeq" id="XP_041427227.1">
    <property type="nucleotide sequence ID" value="XM_041571293.1"/>
</dbReference>
<protein>
    <submittedName>
        <fullName evidence="3">Uncharacterized protein LOC121396408</fullName>
    </submittedName>
</protein>
<dbReference type="Pfam" id="PF26215">
    <property type="entry name" value="HTH_animal"/>
    <property type="match status" value="1"/>
</dbReference>
<dbReference type="GeneID" id="121396408"/>
<evidence type="ECO:0000259" key="1">
    <source>
        <dbReference type="PROSITE" id="PS50164"/>
    </source>
</evidence>
<accession>A0A8J1LCH3</accession>
<dbReference type="InterPro" id="IPR000305">
    <property type="entry name" value="GIY-YIG_endonuc"/>
</dbReference>
<dbReference type="InterPro" id="IPR035901">
    <property type="entry name" value="GIY-YIG_endonuc_sf"/>
</dbReference>
<organism evidence="2 3">
    <name type="scientific">Xenopus laevis</name>
    <name type="common">African clawed frog</name>
    <dbReference type="NCBI Taxonomy" id="8355"/>
    <lineage>
        <taxon>Eukaryota</taxon>
        <taxon>Metazoa</taxon>
        <taxon>Chordata</taxon>
        <taxon>Craniata</taxon>
        <taxon>Vertebrata</taxon>
        <taxon>Euteleostomi</taxon>
        <taxon>Amphibia</taxon>
        <taxon>Batrachia</taxon>
        <taxon>Anura</taxon>
        <taxon>Pipoidea</taxon>
        <taxon>Pipidae</taxon>
        <taxon>Xenopodinae</taxon>
        <taxon>Xenopus</taxon>
        <taxon>Xenopus</taxon>
    </lineage>
</organism>
<dbReference type="PANTHER" id="PTHR21301">
    <property type="entry name" value="REVERSE TRANSCRIPTASE"/>
    <property type="match status" value="1"/>
</dbReference>
<gene>
    <name evidence="3" type="primary">LOC121396408</name>
</gene>
<keyword evidence="2" id="KW-1185">Reference proteome</keyword>
<dbReference type="CDD" id="cd10442">
    <property type="entry name" value="GIY-YIG_PLEs"/>
    <property type="match status" value="1"/>
</dbReference>
<dbReference type="PANTHER" id="PTHR21301:SF12">
    <property type="match status" value="1"/>
</dbReference>
<evidence type="ECO:0000313" key="2">
    <source>
        <dbReference type="Proteomes" id="UP000186698"/>
    </source>
</evidence>
<dbReference type="PROSITE" id="PS50164">
    <property type="entry name" value="GIY_YIG"/>
    <property type="match status" value="1"/>
</dbReference>
<name>A0A8J1LCH3_XENLA</name>
<dbReference type="AlphaFoldDB" id="A0A8J1LCH3"/>
<dbReference type="Gene3D" id="3.40.1440.10">
    <property type="entry name" value="GIY-YIG endonuclease"/>
    <property type="match status" value="1"/>
</dbReference>
<dbReference type="Proteomes" id="UP000186698">
    <property type="component" value="Chromosome 7S"/>
</dbReference>
<dbReference type="OrthoDB" id="10025388at2759"/>
<dbReference type="InterPro" id="IPR058912">
    <property type="entry name" value="HTH_animal"/>
</dbReference>